<name>A0A3B0SXS3_9ZZZZ</name>
<dbReference type="Gene3D" id="2.60.40.1120">
    <property type="entry name" value="Carboxypeptidase-like, regulatory domain"/>
    <property type="match status" value="1"/>
</dbReference>
<dbReference type="InterPro" id="IPR041700">
    <property type="entry name" value="OMP_b-brl_3"/>
</dbReference>
<dbReference type="EMBL" id="UOEL01000057">
    <property type="protein sequence ID" value="VAW11251.1"/>
    <property type="molecule type" value="Genomic_DNA"/>
</dbReference>
<dbReference type="SUPFAM" id="SSF56935">
    <property type="entry name" value="Porins"/>
    <property type="match status" value="1"/>
</dbReference>
<dbReference type="Pfam" id="PF14905">
    <property type="entry name" value="OMP_b-brl_3"/>
    <property type="match status" value="1"/>
</dbReference>
<protein>
    <recommendedName>
        <fullName evidence="1">Outer membrane protein beta-barrel domain-containing protein</fullName>
    </recommendedName>
</protein>
<dbReference type="Gene3D" id="2.170.130.10">
    <property type="entry name" value="TonB-dependent receptor, plug domain"/>
    <property type="match status" value="1"/>
</dbReference>
<organism evidence="2">
    <name type="scientific">hydrothermal vent metagenome</name>
    <dbReference type="NCBI Taxonomy" id="652676"/>
    <lineage>
        <taxon>unclassified sequences</taxon>
        <taxon>metagenomes</taxon>
        <taxon>ecological metagenomes</taxon>
    </lineage>
</organism>
<gene>
    <name evidence="2" type="ORF">MNBD_BACTEROID03-1566</name>
</gene>
<dbReference type="InterPro" id="IPR037066">
    <property type="entry name" value="Plug_dom_sf"/>
</dbReference>
<accession>A0A3B0SXS3</accession>
<evidence type="ECO:0000313" key="2">
    <source>
        <dbReference type="EMBL" id="VAW11251.1"/>
    </source>
</evidence>
<proteinExistence type="predicted"/>
<dbReference type="SUPFAM" id="SSF49478">
    <property type="entry name" value="Cna protein B-type domain"/>
    <property type="match status" value="1"/>
</dbReference>
<dbReference type="AlphaFoldDB" id="A0A3B0SXS3"/>
<feature type="domain" description="Outer membrane protein beta-barrel" evidence="1">
    <location>
        <begin position="358"/>
        <end position="749"/>
    </location>
</feature>
<reference evidence="2" key="1">
    <citation type="submission" date="2018-06" db="EMBL/GenBank/DDBJ databases">
        <authorList>
            <person name="Zhirakovskaya E."/>
        </authorList>
    </citation>
    <scope>NUCLEOTIDE SEQUENCE</scope>
</reference>
<evidence type="ECO:0000259" key="1">
    <source>
        <dbReference type="Pfam" id="PF14905"/>
    </source>
</evidence>
<dbReference type="Pfam" id="PF13620">
    <property type="entry name" value="CarboxypepD_reg"/>
    <property type="match status" value="1"/>
</dbReference>
<sequence length="777" mass="90139">MKKKLLLTGWFMLIFLIVNAQTGYKIRGFIYESKDKKPLELCTVVLTNEANKITAYSFSDSRGAFIIEGITPGSYLLFISLMGYQALEIPVTVTDKAIDLEPLFIEETPEELDEVIVSSNYKTPMLETFPDRVVVNVSKDLISSGASISQILDNLPFVSADYDGNINIRGDQNVRYYLNDKPTRQNLSSIAPDKILKVEVITSPSAKWDSDGSAIINIITRKEMYEGFQGTATINYGISKTPKYGAGISLDFASGRNSIYTNLTLRKDYAFFSGRTQDFLNGWTQETRNTSLTPSGNWSLGWDYFVNSKNEMSLSYERSVNKPSGLSEFDLTNAEKTFQQTDYNYNNHTVNYRYRKFFKTSDQFLEAEAFYMWSPKESEREDVYRTSPAYSEFSYRYEGDFSRYQFNLDYENKIEGNLLSLGVQGSFHDVNQNLLNQNFNPDFFSDYQLRYGFSRNILAAYGDYKVVLKDWNIYLGLRGENVSRKLDLNNNAYQLDYTSFFPKLTVSLQASEKIGWHLDYSRRIVRPDHWLLTDIPKYFSPTSYAIRNPRLEPSYITQVQLARERKTKTANSRLNLYFRNIRNRITYIQKLDPNQVGVYIFTLDNTDSHNSLGLELIQSWTVNKYYTVNATADVNNSVLQAVIDDKTIRRDYIAYNLRINNRIKIDENSFQLNFRYNGNAVFPQGKRAPYGRFDLGYSHKLFNDNGSISARLTDIFNDYKPEYSIKTEVSDRKGIFDPETRMFYIRLTYNFLSKERKKFNPINRMNIQQRDLNGVQF</sequence>